<gene>
    <name evidence="1" type="ORF">ES288_D04G120700v1</name>
</gene>
<reference evidence="1 2" key="1">
    <citation type="submission" date="2019-06" db="EMBL/GenBank/DDBJ databases">
        <title>WGS assembly of Gossypium darwinii.</title>
        <authorList>
            <person name="Chen Z.J."/>
            <person name="Sreedasyam A."/>
            <person name="Ando A."/>
            <person name="Song Q."/>
            <person name="De L."/>
            <person name="Hulse-Kemp A."/>
            <person name="Ding M."/>
            <person name="Ye W."/>
            <person name="Kirkbride R."/>
            <person name="Jenkins J."/>
            <person name="Plott C."/>
            <person name="Lovell J."/>
            <person name="Lin Y.-M."/>
            <person name="Vaughn R."/>
            <person name="Liu B."/>
            <person name="Li W."/>
            <person name="Simpson S."/>
            <person name="Scheffler B."/>
            <person name="Saski C."/>
            <person name="Grover C."/>
            <person name="Hu G."/>
            <person name="Conover J."/>
            <person name="Carlson J."/>
            <person name="Shu S."/>
            <person name="Boston L."/>
            <person name="Williams M."/>
            <person name="Peterson D."/>
            <person name="Mcgee K."/>
            <person name="Jones D."/>
            <person name="Wendel J."/>
            <person name="Stelly D."/>
            <person name="Grimwood J."/>
            <person name="Schmutz J."/>
        </authorList>
    </citation>
    <scope>NUCLEOTIDE SEQUENCE [LARGE SCALE GENOMIC DNA]</scope>
    <source>
        <strain evidence="1">1808015.09</strain>
    </source>
</reference>
<keyword evidence="2" id="KW-1185">Reference proteome</keyword>
<protein>
    <submittedName>
        <fullName evidence="1">Uncharacterized protein</fullName>
    </submittedName>
</protein>
<dbReference type="EMBL" id="CM017704">
    <property type="protein sequence ID" value="TYG73674.1"/>
    <property type="molecule type" value="Genomic_DNA"/>
</dbReference>
<sequence length="84" mass="9828">MNERPEFLILYLLPPSLKFFSSSFSLIFLSSVCYLPWCHCSQPRELWSCRVLFGDDDVIGPFLSTKRKRNIGLYKLAHPIFNLN</sequence>
<accession>A0A5D2CWH1</accession>
<name>A0A5D2CWH1_GOSDA</name>
<dbReference type="AlphaFoldDB" id="A0A5D2CWH1"/>
<evidence type="ECO:0000313" key="1">
    <source>
        <dbReference type="EMBL" id="TYG73674.1"/>
    </source>
</evidence>
<organism evidence="1 2">
    <name type="scientific">Gossypium darwinii</name>
    <name type="common">Darwin's cotton</name>
    <name type="synonym">Gossypium barbadense var. darwinii</name>
    <dbReference type="NCBI Taxonomy" id="34276"/>
    <lineage>
        <taxon>Eukaryota</taxon>
        <taxon>Viridiplantae</taxon>
        <taxon>Streptophyta</taxon>
        <taxon>Embryophyta</taxon>
        <taxon>Tracheophyta</taxon>
        <taxon>Spermatophyta</taxon>
        <taxon>Magnoliopsida</taxon>
        <taxon>eudicotyledons</taxon>
        <taxon>Gunneridae</taxon>
        <taxon>Pentapetalae</taxon>
        <taxon>rosids</taxon>
        <taxon>malvids</taxon>
        <taxon>Malvales</taxon>
        <taxon>Malvaceae</taxon>
        <taxon>Malvoideae</taxon>
        <taxon>Gossypium</taxon>
    </lineage>
</organism>
<proteinExistence type="predicted"/>
<evidence type="ECO:0000313" key="2">
    <source>
        <dbReference type="Proteomes" id="UP000323506"/>
    </source>
</evidence>
<dbReference type="Proteomes" id="UP000323506">
    <property type="component" value="Chromosome D04"/>
</dbReference>